<reference evidence="1 2" key="1">
    <citation type="submission" date="2019-01" db="EMBL/GenBank/DDBJ databases">
        <authorList>
            <person name="Zhang S."/>
        </authorList>
    </citation>
    <scope>NUCLEOTIDE SEQUENCE [LARGE SCALE GENOMIC DNA]</scope>
    <source>
        <strain evidence="1 2">1626</strain>
    </source>
</reference>
<dbReference type="Proteomes" id="UP000298681">
    <property type="component" value="Unassembled WGS sequence"/>
</dbReference>
<evidence type="ECO:0000313" key="1">
    <source>
        <dbReference type="EMBL" id="TKS54642.1"/>
    </source>
</evidence>
<dbReference type="RefSeq" id="WP_134674003.1">
    <property type="nucleotide sequence ID" value="NZ_CP039383.2"/>
</dbReference>
<proteinExistence type="predicted"/>
<dbReference type="EMBL" id="SPUH01000001">
    <property type="protein sequence ID" value="TKS54642.1"/>
    <property type="molecule type" value="Genomic_DNA"/>
</dbReference>
<keyword evidence="2" id="KW-1185">Reference proteome</keyword>
<organism evidence="1 2">
    <name type="scientific">Luteimonas yindakuii</name>
    <dbReference type="NCBI Taxonomy" id="2565782"/>
    <lineage>
        <taxon>Bacteria</taxon>
        <taxon>Pseudomonadati</taxon>
        <taxon>Pseudomonadota</taxon>
        <taxon>Gammaproteobacteria</taxon>
        <taxon>Lysobacterales</taxon>
        <taxon>Lysobacteraceae</taxon>
        <taxon>Luteimonas</taxon>
    </lineage>
</organism>
<accession>A0A4Z1R4Z1</accession>
<protein>
    <submittedName>
        <fullName evidence="1">Uncharacterized protein</fullName>
    </submittedName>
</protein>
<gene>
    <name evidence="1" type="ORF">E4582_07655</name>
</gene>
<comment type="caution">
    <text evidence="1">The sequence shown here is derived from an EMBL/GenBank/DDBJ whole genome shotgun (WGS) entry which is preliminary data.</text>
</comment>
<dbReference type="OrthoDB" id="5975450at2"/>
<sequence>MTASEPARKSAAFRAFDLAVLAVGCAGFAAIWVLLAGGFARPLHGLAVVAALDAALLLRLVRMRPGVARALAGVALTSVIIVLAQWGVIAGQVGTMFGLLPWESALRLGPSLAWTIAGLALDAVALAWFGAGLVVAAVLSR</sequence>
<name>A0A4Z1R4Z1_9GAMM</name>
<evidence type="ECO:0000313" key="2">
    <source>
        <dbReference type="Proteomes" id="UP000298681"/>
    </source>
</evidence>
<dbReference type="AlphaFoldDB" id="A0A4Z1R4Z1"/>